<comment type="catalytic activity">
    <reaction evidence="19">
        <text>L-alanyl-L-lysine(out) = L-alanyl-L-lysine(in)</text>
        <dbReference type="Rhea" id="RHEA:79415"/>
        <dbReference type="ChEBI" id="CHEBI:192470"/>
    </reaction>
</comment>
<dbReference type="PROSITE" id="PS50850">
    <property type="entry name" value="MFS"/>
    <property type="match status" value="1"/>
</dbReference>
<gene>
    <name evidence="27" type="ORF">NEPTK9_001459</name>
</gene>
<dbReference type="PANTHER" id="PTHR23512">
    <property type="entry name" value="MAJOR FACILITATOR SUPERFAMILY DOMAIN-CONTAINING PROTEIN 1"/>
    <property type="match status" value="1"/>
</dbReference>
<dbReference type="EMBL" id="JAAEJV010000052">
    <property type="protein sequence ID" value="MBF5059935.1"/>
    <property type="molecule type" value="Genomic_DNA"/>
</dbReference>
<evidence type="ECO:0000256" key="19">
    <source>
        <dbReference type="ARBA" id="ARBA00044919"/>
    </source>
</evidence>
<evidence type="ECO:0000256" key="10">
    <source>
        <dbReference type="ARBA" id="ARBA00044881"/>
    </source>
</evidence>
<evidence type="ECO:0000256" key="16">
    <source>
        <dbReference type="ARBA" id="ARBA00044900"/>
    </source>
</evidence>
<dbReference type="InterPro" id="IPR052187">
    <property type="entry name" value="MFSD1"/>
</dbReference>
<dbReference type="Proteomes" id="UP001194714">
    <property type="component" value="Unassembled WGS sequence"/>
</dbReference>
<feature type="transmembrane region" description="Helical" evidence="25">
    <location>
        <begin position="110"/>
        <end position="130"/>
    </location>
</feature>
<comment type="subunit">
    <text evidence="24">Homodimer. Interacts with lysosomal protein GLMP (via lumenal domain); the interaction starts while both proteins are still in the endoplasmic reticulum and is required for stabilization of MFSD1 in lysosomes but has no direct effect on its targeting to lysosomes or transporter activity.</text>
</comment>
<accession>A0ABS0B2Z2</accession>
<feature type="transmembrane region" description="Helical" evidence="25">
    <location>
        <begin position="142"/>
        <end position="164"/>
    </location>
</feature>
<proteinExistence type="inferred from homology"/>
<evidence type="ECO:0000256" key="14">
    <source>
        <dbReference type="ARBA" id="ARBA00044898"/>
    </source>
</evidence>
<feature type="transmembrane region" description="Helical" evidence="25">
    <location>
        <begin position="79"/>
        <end position="98"/>
    </location>
</feature>
<dbReference type="SUPFAM" id="SSF103473">
    <property type="entry name" value="MFS general substrate transporter"/>
    <property type="match status" value="1"/>
</dbReference>
<feature type="transmembrane region" description="Helical" evidence="25">
    <location>
        <begin position="259"/>
        <end position="279"/>
    </location>
</feature>
<feature type="transmembrane region" description="Helical" evidence="25">
    <location>
        <begin position="315"/>
        <end position="338"/>
    </location>
</feature>
<dbReference type="InterPro" id="IPR011701">
    <property type="entry name" value="MFS"/>
</dbReference>
<dbReference type="Pfam" id="PF07690">
    <property type="entry name" value="MFS_1"/>
    <property type="match status" value="1"/>
</dbReference>
<evidence type="ECO:0000256" key="24">
    <source>
        <dbReference type="ARBA" id="ARBA00046376"/>
    </source>
</evidence>
<comment type="catalytic activity">
    <reaction evidence="10">
        <text>L-alpha-aminoacyl-L-arginine(out) = L-alpha-aminoacyl-L-arginine(in)</text>
        <dbReference type="Rhea" id="RHEA:79367"/>
        <dbReference type="ChEBI" id="CHEBI:229968"/>
    </reaction>
</comment>
<evidence type="ECO:0000256" key="21">
    <source>
        <dbReference type="ARBA" id="ARBA00044985"/>
    </source>
</evidence>
<comment type="catalytic activity">
    <reaction evidence="9">
        <text>L-histidyl-glycine(out) = L-histidyl-glycine(in)</text>
        <dbReference type="Rhea" id="RHEA:79395"/>
        <dbReference type="ChEBI" id="CHEBI:229957"/>
    </reaction>
</comment>
<comment type="catalytic activity">
    <reaction evidence="18">
        <text>L-histidyl-L-alpha-amino acid(out) = L-histidyl-L-alpha-amino acid(in)</text>
        <dbReference type="Rhea" id="RHEA:79379"/>
        <dbReference type="ChEBI" id="CHEBI:229964"/>
    </reaction>
</comment>
<evidence type="ECO:0000256" key="2">
    <source>
        <dbReference type="ARBA" id="ARBA00008335"/>
    </source>
</evidence>
<dbReference type="PANTHER" id="PTHR23512:SF3">
    <property type="entry name" value="MAJOR FACILITATOR SUPERFAMILY DOMAIN-CONTAINING PROTEIN 1"/>
    <property type="match status" value="1"/>
</dbReference>
<feature type="transmembrane region" description="Helical" evidence="25">
    <location>
        <begin position="224"/>
        <end position="247"/>
    </location>
</feature>
<comment type="catalytic activity">
    <reaction evidence="16">
        <text>L-lysyl-L-lysine(out) = L-lysyl-L-lysine(in)</text>
        <dbReference type="Rhea" id="RHEA:79403"/>
        <dbReference type="ChEBI" id="CHEBI:229956"/>
    </reaction>
</comment>
<evidence type="ECO:0000256" key="25">
    <source>
        <dbReference type="SAM" id="Phobius"/>
    </source>
</evidence>
<evidence type="ECO:0000256" key="13">
    <source>
        <dbReference type="ARBA" id="ARBA00044893"/>
    </source>
</evidence>
<evidence type="ECO:0000256" key="4">
    <source>
        <dbReference type="ARBA" id="ARBA00022692"/>
    </source>
</evidence>
<comment type="similarity">
    <text evidence="2">Belongs to the major facilitator superfamily.</text>
</comment>
<dbReference type="RefSeq" id="WP_194848257.1">
    <property type="nucleotide sequence ID" value="NZ_JAAEJV010000052.1"/>
</dbReference>
<evidence type="ECO:0000256" key="23">
    <source>
        <dbReference type="ARBA" id="ARBA00045709"/>
    </source>
</evidence>
<evidence type="ECO:0000256" key="5">
    <source>
        <dbReference type="ARBA" id="ARBA00022989"/>
    </source>
</evidence>
<comment type="function">
    <text evidence="23">Lysosomal dipeptide uniporter that selectively exports lysine, arginine or histidine-containing dipeptides with a net positive charge from the lysosome lumen into the cytosol. Could play a role in a specific type of protein O-glycosylation indirectly regulating macrophages migration and tissue invasion. Also essential for liver homeostasis.</text>
</comment>
<evidence type="ECO:0000313" key="27">
    <source>
        <dbReference type="EMBL" id="MBF5059935.1"/>
    </source>
</evidence>
<feature type="transmembrane region" description="Helical" evidence="25">
    <location>
        <begin position="291"/>
        <end position="309"/>
    </location>
</feature>
<comment type="catalytic activity">
    <reaction evidence="20">
        <text>L-lysyl-glycine(out) = L-lysyl-glycine(in)</text>
        <dbReference type="Rhea" id="RHEA:79407"/>
        <dbReference type="ChEBI" id="CHEBI:191202"/>
    </reaction>
</comment>
<comment type="catalytic activity">
    <reaction evidence="15">
        <text>L-arginyl-L-alpha-amino acid(out) = L-arginyl-L-alpha-amino acid(in)</text>
        <dbReference type="Rhea" id="RHEA:79371"/>
        <dbReference type="ChEBI" id="CHEBI:84315"/>
    </reaction>
</comment>
<comment type="subcellular location">
    <subcellularLocation>
        <location evidence="1">Lysosome membrane</location>
        <topology evidence="1">Multi-pass membrane protein</topology>
    </subcellularLocation>
</comment>
<reference evidence="27 28" key="1">
    <citation type="submission" date="2020-01" db="EMBL/GenBank/DDBJ databases">
        <title>Draft genome sequence of Cand. Neptunochlamydia vexilliferae K9.</title>
        <authorList>
            <person name="Schulz F."/>
            <person name="Koestlbacher S."/>
            <person name="Wascher F."/>
            <person name="Pizzetti I."/>
            <person name="Horn M."/>
        </authorList>
    </citation>
    <scope>NUCLEOTIDE SEQUENCE [LARGE SCALE GENOMIC DNA]</scope>
    <source>
        <strain evidence="27 28">K9</strain>
    </source>
</reference>
<feature type="transmembrane region" description="Helical" evidence="25">
    <location>
        <begin position="52"/>
        <end position="72"/>
    </location>
</feature>
<evidence type="ECO:0000256" key="18">
    <source>
        <dbReference type="ARBA" id="ARBA00044912"/>
    </source>
</evidence>
<comment type="catalytic activity">
    <reaction evidence="12">
        <text>L-lysyl-L-alpha-amino acid(out) = L-lysyl-L-alpha-amino acid(in)</text>
        <dbReference type="Rhea" id="RHEA:79387"/>
        <dbReference type="ChEBI" id="CHEBI:229965"/>
    </reaction>
</comment>
<comment type="catalytic activity">
    <reaction evidence="14">
        <text>L-aspartyl-L-lysine(out) = L-aspartyl-L-lysine(in)</text>
        <dbReference type="Rhea" id="RHEA:79411"/>
        <dbReference type="ChEBI" id="CHEBI:229953"/>
    </reaction>
</comment>
<evidence type="ECO:0000256" key="11">
    <source>
        <dbReference type="ARBA" id="ARBA00044884"/>
    </source>
</evidence>
<evidence type="ECO:0000256" key="17">
    <source>
        <dbReference type="ARBA" id="ARBA00044903"/>
    </source>
</evidence>
<comment type="catalytic activity">
    <reaction evidence="13">
        <text>L-alpha-aminoacyl-L-lysine(out) = L-alpha-aminoacyl-L-lysine(in)</text>
        <dbReference type="Rhea" id="RHEA:79383"/>
        <dbReference type="ChEBI" id="CHEBI:229966"/>
    </reaction>
</comment>
<dbReference type="InterPro" id="IPR036259">
    <property type="entry name" value="MFS_trans_sf"/>
</dbReference>
<dbReference type="Gene3D" id="1.20.1250.20">
    <property type="entry name" value="MFS general substrate transporter like domains"/>
    <property type="match status" value="2"/>
</dbReference>
<keyword evidence="28" id="KW-1185">Reference proteome</keyword>
<evidence type="ECO:0000259" key="26">
    <source>
        <dbReference type="PROSITE" id="PS50850"/>
    </source>
</evidence>
<keyword evidence="3" id="KW-0813">Transport</keyword>
<evidence type="ECO:0000256" key="22">
    <source>
        <dbReference type="ARBA" id="ARBA00045018"/>
    </source>
</evidence>
<evidence type="ECO:0000256" key="15">
    <source>
        <dbReference type="ARBA" id="ARBA00044899"/>
    </source>
</evidence>
<evidence type="ECO:0000256" key="9">
    <source>
        <dbReference type="ARBA" id="ARBA00044878"/>
    </source>
</evidence>
<feature type="domain" description="Major facilitator superfamily (MFS) profile" evidence="26">
    <location>
        <begin position="11"/>
        <end position="415"/>
    </location>
</feature>
<feature type="transmembrane region" description="Helical" evidence="25">
    <location>
        <begin position="393"/>
        <end position="411"/>
    </location>
</feature>
<keyword evidence="7" id="KW-0458">Lysosome</keyword>
<name>A0ABS0B2Z2_9BACT</name>
<comment type="catalytic activity">
    <reaction evidence="17">
        <text>L-arginyl-glycine(out) = L-arginyl-glycine(in)</text>
        <dbReference type="Rhea" id="RHEA:79391"/>
        <dbReference type="ChEBI" id="CHEBI:229955"/>
    </reaction>
</comment>
<organism evidence="27 28">
    <name type="scientific">Candidatus Neptunichlamydia vexilliferae</name>
    <dbReference type="NCBI Taxonomy" id="1651774"/>
    <lineage>
        <taxon>Bacteria</taxon>
        <taxon>Pseudomonadati</taxon>
        <taxon>Chlamydiota</taxon>
        <taxon>Chlamydiia</taxon>
        <taxon>Parachlamydiales</taxon>
        <taxon>Simkaniaceae</taxon>
        <taxon>Candidatus Neptunichlamydia</taxon>
    </lineage>
</organism>
<sequence>MKHQKTFTAIGFFIWTLASLFYLYEFFLRVFISTISDQVIHDLHLTAQKFAIMGAGYYLAYSLMQIPVGILVDRFGSRLLLSIAVALASIGGGWFAFAQSFGEGFISRCFMGFGSSFAYICLLVLAINWFPKKHFALMVGIANFLGALGPFLAGGPLSLLLNLFNNNWRLVLTFTAGSGFILALATALFVRNNPSRKKGEIVFLDPYKEPLKVRIWLLIRSSQVWAVVLYAGITYVCLPLLGAYWGTSFLQARGLSRDVAASISSMLWIGFAIGAPLTGKISDSMKRRNPVMILCALLGVFVSVCIVYWPTTPVVPYGILFFGIGFASSGISVSYASIAEHVESKLHATALGLNNSMVTFSAAIIPPFISWLIQRAAGPEVHHLTVSNFKSGLFLMPFIYFTGFLIALFWIRETYCRSQHEVIKVSRLS</sequence>
<evidence type="ECO:0000256" key="8">
    <source>
        <dbReference type="ARBA" id="ARBA00044876"/>
    </source>
</evidence>
<comment type="catalytic activity">
    <reaction evidence="8">
        <text>L-lysyl-L-alanine(out) = L-lysyl-L-alanine(in)</text>
        <dbReference type="Rhea" id="RHEA:79399"/>
        <dbReference type="ChEBI" id="CHEBI:229954"/>
    </reaction>
</comment>
<keyword evidence="5 25" id="KW-1133">Transmembrane helix</keyword>
<dbReference type="InterPro" id="IPR020846">
    <property type="entry name" value="MFS_dom"/>
</dbReference>
<evidence type="ECO:0000256" key="6">
    <source>
        <dbReference type="ARBA" id="ARBA00023136"/>
    </source>
</evidence>
<comment type="catalytic activity">
    <reaction evidence="11">
        <text>L-alpha-aminoacyl-L-histidine(out) = L-alpha-aminoacyl-L-histidine(in)</text>
        <dbReference type="Rhea" id="RHEA:79375"/>
        <dbReference type="ChEBI" id="CHEBI:229967"/>
    </reaction>
</comment>
<evidence type="ECO:0000256" key="12">
    <source>
        <dbReference type="ARBA" id="ARBA00044891"/>
    </source>
</evidence>
<comment type="caution">
    <text evidence="27">The sequence shown here is derived from an EMBL/GenBank/DDBJ whole genome shotgun (WGS) entry which is preliminary data.</text>
</comment>
<keyword evidence="6 25" id="KW-0472">Membrane</keyword>
<keyword evidence="4 25" id="KW-0812">Transmembrane</keyword>
<feature type="transmembrane region" description="Helical" evidence="25">
    <location>
        <begin position="350"/>
        <end position="373"/>
    </location>
</feature>
<feature type="transmembrane region" description="Helical" evidence="25">
    <location>
        <begin position="12"/>
        <end position="32"/>
    </location>
</feature>
<evidence type="ECO:0000256" key="7">
    <source>
        <dbReference type="ARBA" id="ARBA00023228"/>
    </source>
</evidence>
<protein>
    <recommendedName>
        <fullName evidence="21">Lysosomal dipeptide transporter MFSD1</fullName>
    </recommendedName>
    <alternativeName>
        <fullName evidence="22">Major facilitator superfamily domain-containing protein 1</fullName>
    </alternativeName>
</protein>
<evidence type="ECO:0000256" key="1">
    <source>
        <dbReference type="ARBA" id="ARBA00004155"/>
    </source>
</evidence>
<feature type="transmembrane region" description="Helical" evidence="25">
    <location>
        <begin position="170"/>
        <end position="190"/>
    </location>
</feature>
<evidence type="ECO:0000256" key="20">
    <source>
        <dbReference type="ARBA" id="ARBA00044924"/>
    </source>
</evidence>
<evidence type="ECO:0000313" key="28">
    <source>
        <dbReference type="Proteomes" id="UP001194714"/>
    </source>
</evidence>
<evidence type="ECO:0000256" key="3">
    <source>
        <dbReference type="ARBA" id="ARBA00022448"/>
    </source>
</evidence>